<proteinExistence type="predicted"/>
<feature type="transmembrane region" description="Helical" evidence="1">
    <location>
        <begin position="12"/>
        <end position="32"/>
    </location>
</feature>
<evidence type="ECO:0000313" key="4">
    <source>
        <dbReference type="Proteomes" id="UP001149009"/>
    </source>
</evidence>
<keyword evidence="1" id="KW-0472">Membrane</keyword>
<name>A0A9X3B734_9HYPH</name>
<gene>
    <name evidence="3" type="ORF">NYR54_12895</name>
</gene>
<dbReference type="Pfam" id="PF03779">
    <property type="entry name" value="SPW"/>
    <property type="match status" value="1"/>
</dbReference>
<keyword evidence="4" id="KW-1185">Reference proteome</keyword>
<dbReference type="EMBL" id="JAODNV010000013">
    <property type="protein sequence ID" value="MCT8991177.1"/>
    <property type="molecule type" value="Genomic_DNA"/>
</dbReference>
<dbReference type="InterPro" id="IPR005530">
    <property type="entry name" value="SPW"/>
</dbReference>
<evidence type="ECO:0000259" key="2">
    <source>
        <dbReference type="Pfam" id="PF03779"/>
    </source>
</evidence>
<comment type="caution">
    <text evidence="3">The sequence shown here is derived from an EMBL/GenBank/DDBJ whole genome shotgun (WGS) entry which is preliminary data.</text>
</comment>
<feature type="domain" description="SPW repeat-containing integral membrane" evidence="2">
    <location>
        <begin position="15"/>
        <end position="107"/>
    </location>
</feature>
<organism evidence="3 4">
    <name type="scientific">Chelativorans petroleitrophicus</name>
    <dbReference type="NCBI Taxonomy" id="2975484"/>
    <lineage>
        <taxon>Bacteria</taxon>
        <taxon>Pseudomonadati</taxon>
        <taxon>Pseudomonadota</taxon>
        <taxon>Alphaproteobacteria</taxon>
        <taxon>Hyphomicrobiales</taxon>
        <taxon>Phyllobacteriaceae</taxon>
        <taxon>Chelativorans</taxon>
    </lineage>
</organism>
<protein>
    <submittedName>
        <fullName evidence="3">SPW repeat protein</fullName>
    </submittedName>
</protein>
<keyword evidence="1" id="KW-1133">Transmembrane helix</keyword>
<feature type="transmembrane region" description="Helical" evidence="1">
    <location>
        <begin position="94"/>
        <end position="114"/>
    </location>
</feature>
<accession>A0A9X3B734</accession>
<keyword evidence="1" id="KW-0812">Transmembrane</keyword>
<feature type="transmembrane region" description="Helical" evidence="1">
    <location>
        <begin position="44"/>
        <end position="64"/>
    </location>
</feature>
<evidence type="ECO:0000313" key="3">
    <source>
        <dbReference type="EMBL" id="MCT8991177.1"/>
    </source>
</evidence>
<sequence>MANTIERKIEEKALDIVNVVIGLALVLSPWVLGFSAEQAAAWNAWVVGALIALIAAGALFAFAAWEEWANLVLGIWAVLSPWILGFAAVSAAMWVHMIAGLIVAVLAGLDLWYVSKRPSTA</sequence>
<evidence type="ECO:0000256" key="1">
    <source>
        <dbReference type="SAM" id="Phobius"/>
    </source>
</evidence>
<feature type="transmembrane region" description="Helical" evidence="1">
    <location>
        <begin position="71"/>
        <end position="88"/>
    </location>
</feature>
<dbReference type="RefSeq" id="WP_261516082.1">
    <property type="nucleotide sequence ID" value="NZ_JAODNV010000013.1"/>
</dbReference>
<reference evidence="3" key="1">
    <citation type="submission" date="2022-08" db="EMBL/GenBank/DDBJ databases">
        <title>Chelativorans sichuanense sp. nov., a paraffin oil-degrading bacterium isolated from a mixture of oil-based drill cuttings and paddy soil.</title>
        <authorList>
            <person name="Yu J."/>
            <person name="Liu H."/>
            <person name="Chen Q."/>
        </authorList>
    </citation>
    <scope>NUCLEOTIDE SEQUENCE</scope>
    <source>
        <strain evidence="3">SCAU 2101</strain>
    </source>
</reference>
<dbReference type="Proteomes" id="UP001149009">
    <property type="component" value="Unassembled WGS sequence"/>
</dbReference>
<dbReference type="AlphaFoldDB" id="A0A9X3B734"/>